<accession>A0A504JG09</accession>
<comment type="caution">
    <text evidence="2">The sequence shown here is derived from an EMBL/GenBank/DDBJ whole genome shotgun (WGS) entry which is preliminary data.</text>
</comment>
<gene>
    <name evidence="2" type="ORF">FHK87_08570</name>
</gene>
<evidence type="ECO:0008006" key="4">
    <source>
        <dbReference type="Google" id="ProtNLM"/>
    </source>
</evidence>
<dbReference type="AlphaFoldDB" id="A0A504JG09"/>
<evidence type="ECO:0000313" key="3">
    <source>
        <dbReference type="Proteomes" id="UP000315540"/>
    </source>
</evidence>
<evidence type="ECO:0000256" key="1">
    <source>
        <dbReference type="SAM" id="SignalP"/>
    </source>
</evidence>
<evidence type="ECO:0000313" key="2">
    <source>
        <dbReference type="EMBL" id="TPN87622.1"/>
    </source>
</evidence>
<keyword evidence="3" id="KW-1185">Reference proteome</keyword>
<reference evidence="2 3" key="1">
    <citation type="submission" date="2019-06" db="EMBL/GenBank/DDBJ databases">
        <authorList>
            <person name="Meng X."/>
        </authorList>
    </citation>
    <scope>NUCLEOTIDE SEQUENCE [LARGE SCALE GENOMIC DNA]</scope>
    <source>
        <strain evidence="2 3">M625</strain>
    </source>
</reference>
<organism evidence="2 3">
    <name type="scientific">Aquimarina algicola</name>
    <dbReference type="NCBI Taxonomy" id="2589995"/>
    <lineage>
        <taxon>Bacteria</taxon>
        <taxon>Pseudomonadati</taxon>
        <taxon>Bacteroidota</taxon>
        <taxon>Flavobacteriia</taxon>
        <taxon>Flavobacteriales</taxon>
        <taxon>Flavobacteriaceae</taxon>
        <taxon>Aquimarina</taxon>
    </lineage>
</organism>
<dbReference type="RefSeq" id="WP_140592262.1">
    <property type="nucleotide sequence ID" value="NZ_VFWZ01000002.1"/>
</dbReference>
<name>A0A504JG09_9FLAO</name>
<protein>
    <recommendedName>
        <fullName evidence="4">PepSY domain-containing protein</fullName>
    </recommendedName>
</protein>
<feature type="chain" id="PRO_5021490015" description="PepSY domain-containing protein" evidence="1">
    <location>
        <begin position="23"/>
        <end position="109"/>
    </location>
</feature>
<dbReference type="SUPFAM" id="SSF160574">
    <property type="entry name" value="BT0923-like"/>
    <property type="match status" value="1"/>
</dbReference>
<feature type="signal peptide" evidence="1">
    <location>
        <begin position="1"/>
        <end position="22"/>
    </location>
</feature>
<proteinExistence type="predicted"/>
<dbReference type="OrthoDB" id="1099258at2"/>
<dbReference type="EMBL" id="VFWZ01000002">
    <property type="protein sequence ID" value="TPN87622.1"/>
    <property type="molecule type" value="Genomic_DNA"/>
</dbReference>
<keyword evidence="1" id="KW-0732">Signal</keyword>
<dbReference type="Proteomes" id="UP000315540">
    <property type="component" value="Unassembled WGS sequence"/>
</dbReference>
<sequence length="109" mass="12501">MKKIHIIYIACMVLFSSQYMIAQQDEEALPITMTEAATDQDKYMQMKVDKLSEIVKAAVEKDFPKASISEAYTDKVGNYKLILAMDSDTKTVYTNARGEWFNPEEKDMD</sequence>